<gene>
    <name evidence="2" type="ORF">UFOVP1282_8</name>
    <name evidence="1" type="ORF">UFOVP888_9</name>
</gene>
<accession>A0A6J5PIW0</accession>
<evidence type="ECO:0000313" key="2">
    <source>
        <dbReference type="EMBL" id="CAB4194721.1"/>
    </source>
</evidence>
<dbReference type="EMBL" id="LR797221">
    <property type="protein sequence ID" value="CAB4194721.1"/>
    <property type="molecule type" value="Genomic_DNA"/>
</dbReference>
<organism evidence="1">
    <name type="scientific">uncultured Caudovirales phage</name>
    <dbReference type="NCBI Taxonomy" id="2100421"/>
    <lineage>
        <taxon>Viruses</taxon>
        <taxon>Duplodnaviria</taxon>
        <taxon>Heunggongvirae</taxon>
        <taxon>Uroviricota</taxon>
        <taxon>Caudoviricetes</taxon>
        <taxon>Peduoviridae</taxon>
        <taxon>Maltschvirus</taxon>
        <taxon>Maltschvirus maltsch</taxon>
    </lineage>
</organism>
<reference evidence="1" key="1">
    <citation type="submission" date="2020-05" db="EMBL/GenBank/DDBJ databases">
        <authorList>
            <person name="Chiriac C."/>
            <person name="Salcher M."/>
            <person name="Ghai R."/>
            <person name="Kavagutti S V."/>
        </authorList>
    </citation>
    <scope>NUCLEOTIDE SEQUENCE</scope>
</reference>
<dbReference type="EMBL" id="LR796843">
    <property type="protein sequence ID" value="CAB4169371.1"/>
    <property type="molecule type" value="Genomic_DNA"/>
</dbReference>
<evidence type="ECO:0000313" key="1">
    <source>
        <dbReference type="EMBL" id="CAB4169371.1"/>
    </source>
</evidence>
<protein>
    <submittedName>
        <fullName evidence="1">Tail completion protein</fullName>
    </submittedName>
</protein>
<name>A0A6J5PIW0_9CAUD</name>
<proteinExistence type="predicted"/>
<sequence length="125" mass="13293">MTSPLTVARQGIADELAALFPGRKVYEWIPASPVLPCVIVAPDESAPIEQSGYGRWDYHLRISAISNIQTATPNSVATLEEDLETLIAWAGPLAVDLNIGPARFGDATVYAVGLSLIVPVTIPPL</sequence>